<feature type="transmembrane region" description="Helical" evidence="1">
    <location>
        <begin position="91"/>
        <end position="113"/>
    </location>
</feature>
<keyword evidence="1" id="KW-0812">Transmembrane</keyword>
<sequence>MRRKSSFVICTAIVIISNILMMTVINNGEGRMSNLFVIVITLFCFPGFLWAIDNGMTSLIRIESSALLLLAVLSAMRLINRIDTLPTMVNSAVIIVALGLTTVLLVAGIVRWINKKKG</sequence>
<comment type="caution">
    <text evidence="2">The sequence shown here is derived from an EMBL/GenBank/DDBJ whole genome shotgun (WGS) entry which is preliminary data.</text>
</comment>
<evidence type="ECO:0000313" key="3">
    <source>
        <dbReference type="Proteomes" id="UP000532121"/>
    </source>
</evidence>
<evidence type="ECO:0000313" key="2">
    <source>
        <dbReference type="EMBL" id="NMD49946.1"/>
    </source>
</evidence>
<reference evidence="2 3" key="1">
    <citation type="submission" date="2020-04" db="EMBL/GenBank/DDBJ databases">
        <title>MicrobeNet Type strains.</title>
        <authorList>
            <person name="Nicholson A.C."/>
        </authorList>
    </citation>
    <scope>NUCLEOTIDE SEQUENCE [LARGE SCALE GENOMIC DNA]</scope>
    <source>
        <strain evidence="2 3">DSM 22768</strain>
    </source>
</reference>
<dbReference type="AlphaFoldDB" id="A0A7X9QGA0"/>
<accession>A0A7X9QGA0</accession>
<feature type="transmembrane region" description="Helical" evidence="1">
    <location>
        <begin position="59"/>
        <end position="79"/>
    </location>
</feature>
<keyword evidence="1" id="KW-1133">Transmembrane helix</keyword>
<feature type="transmembrane region" description="Helical" evidence="1">
    <location>
        <begin position="32"/>
        <end position="52"/>
    </location>
</feature>
<dbReference type="EMBL" id="JABASA010000030">
    <property type="protein sequence ID" value="NMD49946.1"/>
    <property type="molecule type" value="Genomic_DNA"/>
</dbReference>
<organism evidence="2 3">
    <name type="scientific">Streptococcus ratti</name>
    <dbReference type="NCBI Taxonomy" id="1341"/>
    <lineage>
        <taxon>Bacteria</taxon>
        <taxon>Bacillati</taxon>
        <taxon>Bacillota</taxon>
        <taxon>Bacilli</taxon>
        <taxon>Lactobacillales</taxon>
        <taxon>Streptococcaceae</taxon>
        <taxon>Streptococcus</taxon>
    </lineage>
</organism>
<evidence type="ECO:0000256" key="1">
    <source>
        <dbReference type="SAM" id="Phobius"/>
    </source>
</evidence>
<dbReference type="RefSeq" id="WP_193524040.1">
    <property type="nucleotide sequence ID" value="NZ_JABASA010000030.1"/>
</dbReference>
<name>A0A7X9QGA0_STRRT</name>
<protein>
    <submittedName>
        <fullName evidence="2">Uncharacterized protein</fullName>
    </submittedName>
</protein>
<feature type="transmembrane region" description="Helical" evidence="1">
    <location>
        <begin position="7"/>
        <end position="26"/>
    </location>
</feature>
<keyword evidence="1" id="KW-0472">Membrane</keyword>
<proteinExistence type="predicted"/>
<dbReference type="Proteomes" id="UP000532121">
    <property type="component" value="Unassembled WGS sequence"/>
</dbReference>
<gene>
    <name evidence="2" type="ORF">HHO37_09905</name>
</gene>